<dbReference type="InterPro" id="IPR005467">
    <property type="entry name" value="His_kinase_dom"/>
</dbReference>
<dbReference type="SUPFAM" id="SSF47226">
    <property type="entry name" value="Histidine-containing phosphotransfer domain, HPT domain"/>
    <property type="match status" value="1"/>
</dbReference>
<dbReference type="SUPFAM" id="SSF52172">
    <property type="entry name" value="CheY-like"/>
    <property type="match status" value="2"/>
</dbReference>
<dbReference type="EMBL" id="QTSU01000001">
    <property type="protein sequence ID" value="RDZ28613.1"/>
    <property type="molecule type" value="Genomic_DNA"/>
</dbReference>
<dbReference type="SMART" id="SM00073">
    <property type="entry name" value="HPT"/>
    <property type="match status" value="1"/>
</dbReference>
<dbReference type="FunFam" id="1.10.3210.10:FF:000018">
    <property type="entry name" value="Two-component system response regulator"/>
    <property type="match status" value="1"/>
</dbReference>
<dbReference type="OrthoDB" id="9797243at2"/>
<dbReference type="Pfam" id="PF02518">
    <property type="entry name" value="HATPase_c"/>
    <property type="match status" value="1"/>
</dbReference>
<evidence type="ECO:0000256" key="11">
    <source>
        <dbReference type="ARBA" id="ARBA00023026"/>
    </source>
</evidence>
<keyword evidence="8" id="KW-0378">Hydrolase</keyword>
<protein>
    <recommendedName>
        <fullName evidence="13">Sensory/regulatory protein RpfC</fullName>
        <ecNumber evidence="3">2.7.13.3</ecNumber>
    </recommendedName>
</protein>
<evidence type="ECO:0000256" key="7">
    <source>
        <dbReference type="ARBA" id="ARBA00022777"/>
    </source>
</evidence>
<evidence type="ECO:0000256" key="4">
    <source>
        <dbReference type="ARBA" id="ARBA00022553"/>
    </source>
</evidence>
<dbReference type="CDD" id="cd17551">
    <property type="entry name" value="REC_RpfG-like"/>
    <property type="match status" value="1"/>
</dbReference>
<dbReference type="CDD" id="cd00077">
    <property type="entry name" value="HDc"/>
    <property type="match status" value="1"/>
</dbReference>
<dbReference type="Pfam" id="PF01627">
    <property type="entry name" value="Hpt"/>
    <property type="match status" value="1"/>
</dbReference>
<comment type="catalytic activity">
    <reaction evidence="1">
        <text>ATP + protein L-histidine = ADP + protein N-phospho-L-histidine.</text>
        <dbReference type="EC" id="2.7.13.3"/>
    </reaction>
</comment>
<dbReference type="SMART" id="SM00387">
    <property type="entry name" value="HATPase_c"/>
    <property type="match status" value="1"/>
</dbReference>
<keyword evidence="10" id="KW-0902">Two-component regulatory system</keyword>
<proteinExistence type="predicted"/>
<feature type="domain" description="Response regulatory" evidence="19">
    <location>
        <begin position="845"/>
        <end position="963"/>
    </location>
</feature>
<dbReference type="SUPFAM" id="SSF55874">
    <property type="entry name" value="ATPase domain of HSP90 chaperone/DNA topoisomerase II/histidine kinase"/>
    <property type="match status" value="1"/>
</dbReference>
<evidence type="ECO:0000256" key="16">
    <source>
        <dbReference type="SAM" id="Coils"/>
    </source>
</evidence>
<dbReference type="PANTHER" id="PTHR45339">
    <property type="entry name" value="HYBRID SIGNAL TRANSDUCTION HISTIDINE KINASE J"/>
    <property type="match status" value="1"/>
</dbReference>
<keyword evidence="6" id="KW-0547">Nucleotide-binding</keyword>
<dbReference type="PROSITE" id="PS50894">
    <property type="entry name" value="HPT"/>
    <property type="match status" value="1"/>
</dbReference>
<evidence type="ECO:0000259" key="20">
    <source>
        <dbReference type="PROSITE" id="PS50894"/>
    </source>
</evidence>
<evidence type="ECO:0000256" key="12">
    <source>
        <dbReference type="ARBA" id="ARBA00064003"/>
    </source>
</evidence>
<keyword evidence="17" id="KW-0472">Membrane</keyword>
<evidence type="ECO:0000256" key="5">
    <source>
        <dbReference type="ARBA" id="ARBA00022679"/>
    </source>
</evidence>
<name>A0A371K3W1_9GAMM</name>
<dbReference type="SMART" id="SM00448">
    <property type="entry name" value="REC"/>
    <property type="match status" value="2"/>
</dbReference>
<evidence type="ECO:0000256" key="1">
    <source>
        <dbReference type="ARBA" id="ARBA00000085"/>
    </source>
</evidence>
<dbReference type="InterPro" id="IPR036890">
    <property type="entry name" value="HATPase_C_sf"/>
</dbReference>
<dbReference type="GO" id="GO:0000155">
    <property type="term" value="F:phosphorelay sensor kinase activity"/>
    <property type="evidence" value="ECO:0007669"/>
    <property type="project" value="InterPro"/>
</dbReference>
<evidence type="ECO:0000259" key="18">
    <source>
        <dbReference type="PROSITE" id="PS50109"/>
    </source>
</evidence>
<dbReference type="Gene3D" id="3.40.50.2300">
    <property type="match status" value="2"/>
</dbReference>
<dbReference type="Gene3D" id="3.30.565.10">
    <property type="entry name" value="Histidine kinase-like ATPase, C-terminal domain"/>
    <property type="match status" value="1"/>
</dbReference>
<dbReference type="PANTHER" id="PTHR45339:SF5">
    <property type="entry name" value="HISTIDINE KINASE"/>
    <property type="match status" value="1"/>
</dbReference>
<dbReference type="PROSITE" id="PS51832">
    <property type="entry name" value="HD_GYP"/>
    <property type="match status" value="1"/>
</dbReference>
<dbReference type="SUPFAM" id="SSF109604">
    <property type="entry name" value="HD-domain/PDEase-like"/>
    <property type="match status" value="1"/>
</dbReference>
<dbReference type="FunFam" id="1.10.287.130:FF:000002">
    <property type="entry name" value="Two-component osmosensing histidine kinase"/>
    <property type="match status" value="1"/>
</dbReference>
<evidence type="ECO:0000313" key="22">
    <source>
        <dbReference type="EMBL" id="RDZ28613.1"/>
    </source>
</evidence>
<feature type="domain" description="Response regulatory" evidence="19">
    <location>
        <begin position="31"/>
        <end position="149"/>
    </location>
</feature>
<evidence type="ECO:0000256" key="8">
    <source>
        <dbReference type="ARBA" id="ARBA00022801"/>
    </source>
</evidence>
<feature type="modified residue" description="4-aspartylphosphate" evidence="15">
    <location>
        <position position="894"/>
    </location>
</feature>
<comment type="subcellular location">
    <subcellularLocation>
        <location evidence="2">Cell inner membrane</location>
        <topology evidence="2">Multi-pass membrane protein</topology>
    </subcellularLocation>
</comment>
<feature type="modified residue" description="4-aspartylphosphate" evidence="15">
    <location>
        <position position="82"/>
    </location>
</feature>
<dbReference type="AlphaFoldDB" id="A0A371K3W1"/>
<dbReference type="InterPro" id="IPR001789">
    <property type="entry name" value="Sig_transdc_resp-reg_receiver"/>
</dbReference>
<evidence type="ECO:0000259" key="19">
    <source>
        <dbReference type="PROSITE" id="PS50110"/>
    </source>
</evidence>
<evidence type="ECO:0000256" key="15">
    <source>
        <dbReference type="PROSITE-ProRule" id="PRU00169"/>
    </source>
</evidence>
<dbReference type="InterPro" id="IPR003661">
    <property type="entry name" value="HisK_dim/P_dom"/>
</dbReference>
<keyword evidence="9" id="KW-0067">ATP-binding</keyword>
<gene>
    <name evidence="22" type="ORF">DX914_05670</name>
</gene>
<evidence type="ECO:0000256" key="17">
    <source>
        <dbReference type="SAM" id="Phobius"/>
    </source>
</evidence>
<feature type="transmembrane region" description="Helical" evidence="17">
    <location>
        <begin position="533"/>
        <end position="552"/>
    </location>
</feature>
<keyword evidence="16" id="KW-0175">Coiled coil</keyword>
<feature type="coiled-coil region" evidence="16">
    <location>
        <begin position="552"/>
        <end position="579"/>
    </location>
</feature>
<dbReference type="GO" id="GO:0005524">
    <property type="term" value="F:ATP binding"/>
    <property type="evidence" value="ECO:0007669"/>
    <property type="project" value="UniProtKB-KW"/>
</dbReference>
<organism evidence="22 23">
    <name type="scientific">Lysobacter silvisoli</name>
    <dbReference type="NCBI Taxonomy" id="2293254"/>
    <lineage>
        <taxon>Bacteria</taxon>
        <taxon>Pseudomonadati</taxon>
        <taxon>Pseudomonadota</taxon>
        <taxon>Gammaproteobacteria</taxon>
        <taxon>Lysobacterales</taxon>
        <taxon>Lysobacteraceae</taxon>
        <taxon>Lysobacter</taxon>
    </lineage>
</organism>
<feature type="modified residue" description="Phosphohistidine" evidence="14">
    <location>
        <position position="1035"/>
    </location>
</feature>
<keyword evidence="4 15" id="KW-0597">Phosphoprotein</keyword>
<dbReference type="InterPro" id="IPR003594">
    <property type="entry name" value="HATPase_dom"/>
</dbReference>
<dbReference type="CDD" id="cd16922">
    <property type="entry name" value="HATPase_EvgS-ArcB-TorS-like"/>
    <property type="match status" value="1"/>
</dbReference>
<evidence type="ECO:0000256" key="6">
    <source>
        <dbReference type="ARBA" id="ARBA00022741"/>
    </source>
</evidence>
<reference evidence="22 23" key="1">
    <citation type="submission" date="2018-08" db="EMBL/GenBank/DDBJ databases">
        <title>Lysobacter sp. zong2l5, whole genome shotgun sequence.</title>
        <authorList>
            <person name="Zhang X."/>
            <person name="Feng G."/>
            <person name="Zhu H."/>
        </authorList>
    </citation>
    <scope>NUCLEOTIDE SEQUENCE [LARGE SCALE GENOMIC DNA]</scope>
    <source>
        <strain evidence="23">zong2l5</strain>
    </source>
</reference>
<dbReference type="GO" id="GO:0004112">
    <property type="term" value="F:cyclic-nucleotide phosphodiesterase activity"/>
    <property type="evidence" value="ECO:0007669"/>
    <property type="project" value="UniProtKB-ARBA"/>
</dbReference>
<dbReference type="SMART" id="SM00388">
    <property type="entry name" value="HisKA"/>
    <property type="match status" value="1"/>
</dbReference>
<dbReference type="PROSITE" id="PS50109">
    <property type="entry name" value="HIS_KIN"/>
    <property type="match status" value="1"/>
</dbReference>
<feature type="transmembrane region" description="Helical" evidence="17">
    <location>
        <begin position="476"/>
        <end position="497"/>
    </location>
</feature>
<evidence type="ECO:0000313" key="23">
    <source>
        <dbReference type="Proteomes" id="UP000264492"/>
    </source>
</evidence>
<dbReference type="Pfam" id="PF00512">
    <property type="entry name" value="HisKA"/>
    <property type="match status" value="1"/>
</dbReference>
<evidence type="ECO:0000256" key="14">
    <source>
        <dbReference type="PROSITE-ProRule" id="PRU00110"/>
    </source>
</evidence>
<accession>A0A371K3W1</accession>
<dbReference type="FunFam" id="3.30.565.10:FF:000010">
    <property type="entry name" value="Sensor histidine kinase RcsC"/>
    <property type="match status" value="1"/>
</dbReference>
<dbReference type="InterPro" id="IPR011006">
    <property type="entry name" value="CheY-like_superfamily"/>
</dbReference>
<keyword evidence="17" id="KW-0812">Transmembrane</keyword>
<keyword evidence="17" id="KW-1133">Transmembrane helix</keyword>
<evidence type="ECO:0000256" key="3">
    <source>
        <dbReference type="ARBA" id="ARBA00012438"/>
    </source>
</evidence>
<dbReference type="InterPro" id="IPR008207">
    <property type="entry name" value="Sig_transdc_His_kin_Hpt_dom"/>
</dbReference>
<feature type="domain" description="HPt" evidence="20">
    <location>
        <begin position="996"/>
        <end position="1093"/>
    </location>
</feature>
<comment type="subunit">
    <text evidence="12">At low DSF concentrations, interacts with RpfF.</text>
</comment>
<dbReference type="InterPro" id="IPR003607">
    <property type="entry name" value="HD/PDEase_dom"/>
</dbReference>
<feature type="transmembrane region" description="Helical" evidence="17">
    <location>
        <begin position="435"/>
        <end position="456"/>
    </location>
</feature>
<dbReference type="EC" id="2.7.13.3" evidence="3"/>
<feature type="domain" description="HD-GYP" evidence="21">
    <location>
        <begin position="176"/>
        <end position="373"/>
    </location>
</feature>
<evidence type="ECO:0000256" key="9">
    <source>
        <dbReference type="ARBA" id="ARBA00022840"/>
    </source>
</evidence>
<dbReference type="CDD" id="cd17546">
    <property type="entry name" value="REC_hyHK_CKI1_RcsC-like"/>
    <property type="match status" value="1"/>
</dbReference>
<dbReference type="Gene3D" id="1.10.3210.10">
    <property type="entry name" value="Hypothetical protein af1432"/>
    <property type="match status" value="1"/>
</dbReference>
<keyword evidence="11" id="KW-0843">Virulence</keyword>
<evidence type="ECO:0000259" key="21">
    <source>
        <dbReference type="PROSITE" id="PS51832"/>
    </source>
</evidence>
<dbReference type="PROSITE" id="PS50110">
    <property type="entry name" value="RESPONSE_REGULATORY"/>
    <property type="match status" value="2"/>
</dbReference>
<feature type="transmembrane region" description="Helical" evidence="17">
    <location>
        <begin position="406"/>
        <end position="423"/>
    </location>
</feature>
<dbReference type="InterPro" id="IPR036641">
    <property type="entry name" value="HPT_dom_sf"/>
</dbReference>
<keyword evidence="7" id="KW-0418">Kinase</keyword>
<evidence type="ECO:0000256" key="2">
    <source>
        <dbReference type="ARBA" id="ARBA00004429"/>
    </source>
</evidence>
<feature type="domain" description="Histidine kinase" evidence="18">
    <location>
        <begin position="579"/>
        <end position="809"/>
    </location>
</feature>
<dbReference type="PRINTS" id="PR00344">
    <property type="entry name" value="BCTRLSENSOR"/>
</dbReference>
<evidence type="ECO:0000256" key="13">
    <source>
        <dbReference type="ARBA" id="ARBA00068150"/>
    </source>
</evidence>
<dbReference type="Gene3D" id="1.20.120.160">
    <property type="entry name" value="HPT domain"/>
    <property type="match status" value="1"/>
</dbReference>
<dbReference type="SMART" id="SM00471">
    <property type="entry name" value="HDc"/>
    <property type="match status" value="1"/>
</dbReference>
<dbReference type="CDD" id="cd00082">
    <property type="entry name" value="HisKA"/>
    <property type="match status" value="1"/>
</dbReference>
<dbReference type="Pfam" id="PF13487">
    <property type="entry name" value="HD_5"/>
    <property type="match status" value="1"/>
</dbReference>
<dbReference type="SUPFAM" id="SSF47384">
    <property type="entry name" value="Homodimeric domain of signal transducing histidine kinase"/>
    <property type="match status" value="1"/>
</dbReference>
<dbReference type="Gene3D" id="1.10.287.130">
    <property type="match status" value="1"/>
</dbReference>
<feature type="transmembrane region" description="Helical" evidence="17">
    <location>
        <begin position="509"/>
        <end position="527"/>
    </location>
</feature>
<dbReference type="GO" id="GO:0009214">
    <property type="term" value="P:cyclic nucleotide catabolic process"/>
    <property type="evidence" value="ECO:0007669"/>
    <property type="project" value="UniProtKB-ARBA"/>
</dbReference>
<sequence length="1106" mass="122021">MNGAAANCRLAGYPQSNGHHRGWPLTDAGVNVVIVDDQTSARTMLRHIIEDIASELAVHDFGEPEAALAWCESSQPDLLLLDYRMPGIDGLEFARRFRRLPLHRDIPIILVTVVGDEPVRQAALEAGVIDFLVKPVRPRELRARCRNLLQLRQQSENVKQRALSLEQRLLSSMHEVEERERETLSRLARAIEYRDAGTSAYLERMAHIAGLIAEALGMFEDEVRVIEMAAPLHDVGKIAIPDAVLMKPGPLTEEETAVMRRHPKIGYELLSGSQNRFIQAGAMIALRHHERYDGSGYPDGLVGEEIPLEARIVAVADVFDALISPRPYKKAWDVDAALGYLYAQRGRLFDPRCVDALIRSRARLEEICSRYSTSVPRPGMEQPMASVLRLLKERLSNRPDSEHGQALVRLVIACLIVAYLLSLHAFERDSQATLVMLWVMLAESVIGLGLFAGIVIAPGVSHFRRWIGMVADYSTLAMLMSLDPPSLAPLYVIVLWVTIGNGLRYGTTYLYTASALAAASFAMVAIGNPYWRVQPYLAVGLWLGLVSIPAYLSSLLRSLQKATEDARRANEAKSRFLANMSHELRTPLNGIIGMAELMHGTRLAPEQREYAEVIHTSAQSLLLLVNDVLDISAIEAGKLQRRDVDFNLQETLKRLQKMMQPLAAAKGLTFKVDLEDDVPVRLNGDSALLTQVLLNLLHNAVKFTEKGGVSLVARLAETRPADAREGDGERRVWLRFSVRDTGIGVPQQDAERIFQAFEQVDNGPTRRFGGTGLGTTIARTLTQLLGGEIGLENNPGGGSHFWIELPMLLEQTQPQQHETVRDGGGKVISFEDPFIRHKTRVRNLRVLIADDQQANRTVLTRILERAGHRVTAVNDGEQALDQLESAQFELAVLDMHMPGLSGLDVIRQLRFMQAGTGRSTPTIILSADATLQASEAANEAGAMAFLTKPIVVGKLLETIADVLDSQKLPAVRAVSDISRPLTNPAVLAELAEMGLGEQFLRDFVEQCLKDAGGCQQELERVGQARNWEQFREVAHAYKGVAENLGAHSIAERCSQIMRASDEVLAREQAKLVTDLSGQLAAVTDASRHEVARLSRGGRGKDVPDVS</sequence>
<dbReference type="Proteomes" id="UP000264492">
    <property type="component" value="Unassembled WGS sequence"/>
</dbReference>
<keyword evidence="5" id="KW-0808">Transferase</keyword>
<dbReference type="InterPro" id="IPR036097">
    <property type="entry name" value="HisK_dim/P_sf"/>
</dbReference>
<evidence type="ECO:0000256" key="10">
    <source>
        <dbReference type="ARBA" id="ARBA00023012"/>
    </source>
</evidence>
<keyword evidence="23" id="KW-1185">Reference proteome</keyword>
<comment type="caution">
    <text evidence="22">The sequence shown here is derived from an EMBL/GenBank/DDBJ whole genome shotgun (WGS) entry which is preliminary data.</text>
</comment>
<dbReference type="InterPro" id="IPR037522">
    <property type="entry name" value="HD_GYP_dom"/>
</dbReference>
<dbReference type="GO" id="GO:0005886">
    <property type="term" value="C:plasma membrane"/>
    <property type="evidence" value="ECO:0007669"/>
    <property type="project" value="UniProtKB-SubCell"/>
</dbReference>
<dbReference type="InterPro" id="IPR004358">
    <property type="entry name" value="Sig_transdc_His_kin-like_C"/>
</dbReference>
<dbReference type="Pfam" id="PF00072">
    <property type="entry name" value="Response_reg"/>
    <property type="match status" value="2"/>
</dbReference>